<evidence type="ECO:0000256" key="3">
    <source>
        <dbReference type="ARBA" id="ARBA00022723"/>
    </source>
</evidence>
<evidence type="ECO:0000256" key="1">
    <source>
        <dbReference type="ARBA" id="ARBA00022490"/>
    </source>
</evidence>
<evidence type="ECO:0000313" key="7">
    <source>
        <dbReference type="EMBL" id="SZX66552.1"/>
    </source>
</evidence>
<comment type="similarity">
    <text evidence="5">Belongs to the queuine tRNA-ribosyltransferase family. QTRT2 subfamily.</text>
</comment>
<dbReference type="EMBL" id="FNXT01000712">
    <property type="protein sequence ID" value="SZX66552.1"/>
    <property type="molecule type" value="Genomic_DNA"/>
</dbReference>
<feature type="binding site" evidence="5">
    <location>
        <position position="299"/>
    </location>
    <ligand>
        <name>Zn(2+)</name>
        <dbReference type="ChEBI" id="CHEBI:29105"/>
    </ligand>
</feature>
<dbReference type="InterPro" id="IPR050852">
    <property type="entry name" value="Queuine_tRNA-ribosyltrfase"/>
</dbReference>
<evidence type="ECO:0000259" key="6">
    <source>
        <dbReference type="Pfam" id="PF01702"/>
    </source>
</evidence>
<protein>
    <recommendedName>
        <fullName evidence="5">Queuine tRNA-ribosyltransferase accessory subunit 2</fullName>
    </recommendedName>
    <alternativeName>
        <fullName evidence="5">Queuine tRNA-ribosyltransferase domain-containing protein 1</fullName>
    </alternativeName>
</protein>
<dbReference type="InterPro" id="IPR002616">
    <property type="entry name" value="tRNA_ribo_trans-like"/>
</dbReference>
<accession>A0A383VP79</accession>
<evidence type="ECO:0000256" key="2">
    <source>
        <dbReference type="ARBA" id="ARBA00022694"/>
    </source>
</evidence>
<dbReference type="GO" id="GO:0008479">
    <property type="term" value="F:tRNA-guanosine(34) queuine transglycosylase activity"/>
    <property type="evidence" value="ECO:0007669"/>
    <property type="project" value="UniProtKB-UniRule"/>
</dbReference>
<feature type="binding site" evidence="5">
    <location>
        <position position="330"/>
    </location>
    <ligand>
        <name>Zn(2+)</name>
        <dbReference type="ChEBI" id="CHEBI:29105"/>
    </ligand>
</feature>
<dbReference type="GO" id="GO:0046872">
    <property type="term" value="F:metal ion binding"/>
    <property type="evidence" value="ECO:0007669"/>
    <property type="project" value="UniProtKB-KW"/>
</dbReference>
<comment type="subunit">
    <text evidence="5">Heterodimer of a catalytic subunit and an accessory subunit.</text>
</comment>
<organism evidence="7 8">
    <name type="scientific">Tetradesmus obliquus</name>
    <name type="common">Green alga</name>
    <name type="synonym">Acutodesmus obliquus</name>
    <dbReference type="NCBI Taxonomy" id="3088"/>
    <lineage>
        <taxon>Eukaryota</taxon>
        <taxon>Viridiplantae</taxon>
        <taxon>Chlorophyta</taxon>
        <taxon>core chlorophytes</taxon>
        <taxon>Chlorophyceae</taxon>
        <taxon>CS clade</taxon>
        <taxon>Sphaeropleales</taxon>
        <taxon>Scenedesmaceae</taxon>
        <taxon>Tetradesmus</taxon>
    </lineage>
</organism>
<keyword evidence="4 5" id="KW-0862">Zinc</keyword>
<dbReference type="AlphaFoldDB" id="A0A383VP79"/>
<dbReference type="GO" id="GO:0006400">
    <property type="term" value="P:tRNA modification"/>
    <property type="evidence" value="ECO:0007669"/>
    <property type="project" value="InterPro"/>
</dbReference>
<sequence>MDKLRPDAQMVQINAMQFIHLPSPDIIKSFGRSVHHYLGIPSWPVFASNRDPTMAEYFSAKSSNNTAVYATLYTGGTQVTPERYMQAIAALQPDMYVALADEVPGDARPKRVGQSVDRTIKWLDECLQHHQATQQQLLQQQQDEAAAPLPDPQLFAAVMGAGSEQERQRSAKAAAERDVAGFALCGFGMGEPAAARPALIAAALQHLPADKPRVVVGLATPEEVLEAVAQGIDLFDCSYPTHATAQGYALCFPLQPQQEQQQQQQQQECADADCGADDSKLNLWSLQYRTDKGPLVQGCSCFACRNHSRAYLHHLLHTHEMLASVLLELHNTHWWLGFFGAIQEAIQAGQLQQYIAWFKQRRQGLQQLPEGLIQAGAGKGQSWHKL</sequence>
<dbReference type="Gene3D" id="3.20.20.105">
    <property type="entry name" value="Queuine tRNA-ribosyltransferase-like"/>
    <property type="match status" value="1"/>
</dbReference>
<evidence type="ECO:0000256" key="5">
    <source>
        <dbReference type="HAMAP-Rule" id="MF_03043"/>
    </source>
</evidence>
<dbReference type="GO" id="GO:0005737">
    <property type="term" value="C:cytoplasm"/>
    <property type="evidence" value="ECO:0007669"/>
    <property type="project" value="UniProtKB-SubCell"/>
</dbReference>
<dbReference type="Proteomes" id="UP000256970">
    <property type="component" value="Unassembled WGS sequence"/>
</dbReference>
<dbReference type="PANTHER" id="PTHR46064">
    <property type="entry name" value="QUEUINE TRNA-RIBOSYLTRANSFERASE ACCESSORY SUBUNIT 2"/>
    <property type="match status" value="1"/>
</dbReference>
<dbReference type="NCBIfam" id="TIGR00449">
    <property type="entry name" value="tgt_general"/>
    <property type="match status" value="1"/>
</dbReference>
<dbReference type="STRING" id="3088.A0A383VP79"/>
<dbReference type="SUPFAM" id="SSF51713">
    <property type="entry name" value="tRNA-guanine transglycosylase"/>
    <property type="match status" value="1"/>
</dbReference>
<keyword evidence="8" id="KW-1185">Reference proteome</keyword>
<name>A0A383VP79_TETOB</name>
<keyword evidence="2 5" id="KW-0819">tRNA processing</keyword>
<comment type="function">
    <text evidence="5">Non-catalytic subunit of the queuine tRNA-ribosyltransferase (TGT) that catalyzes the base-exchange of a guanine (G) residue with queuine (Q) at position 34 (anticodon wobble position) in tRNAs with GU(N) anticodons (tRNA-Asp, -Asn, -His and -Tyr), resulting in the hypermodified nucleoside queuosine (7-(((4,5-cis-dihydroxy-2-cyclopenten-1-yl)amino)methyl)-7-deazaguanosine).</text>
</comment>
<reference evidence="7 8" key="1">
    <citation type="submission" date="2016-10" db="EMBL/GenBank/DDBJ databases">
        <authorList>
            <person name="Cai Z."/>
        </authorList>
    </citation>
    <scope>NUCLEOTIDE SEQUENCE [LARGE SCALE GENOMIC DNA]</scope>
</reference>
<evidence type="ECO:0000313" key="8">
    <source>
        <dbReference type="Proteomes" id="UP000256970"/>
    </source>
</evidence>
<dbReference type="PANTHER" id="PTHR46064:SF1">
    <property type="entry name" value="QUEUINE TRNA-RIBOSYLTRANSFERASE ACCESSORY SUBUNIT 2"/>
    <property type="match status" value="1"/>
</dbReference>
<dbReference type="InterPro" id="IPR028592">
    <property type="entry name" value="QTRTD1"/>
</dbReference>
<proteinExistence type="inferred from homology"/>
<dbReference type="HAMAP" id="MF_03043">
    <property type="entry name" value="QTRT2"/>
    <property type="match status" value="1"/>
</dbReference>
<comment type="cofactor">
    <cofactor evidence="5">
        <name>Zn(2+)</name>
        <dbReference type="ChEBI" id="CHEBI:29105"/>
    </cofactor>
    <text evidence="5">Binds 1 zinc ion per subunit.</text>
</comment>
<dbReference type="Pfam" id="PF01702">
    <property type="entry name" value="TGT"/>
    <property type="match status" value="1"/>
</dbReference>
<comment type="subcellular location">
    <subcellularLocation>
        <location evidence="5">Cytoplasm</location>
    </subcellularLocation>
</comment>
<keyword evidence="3 5" id="KW-0479">Metal-binding</keyword>
<dbReference type="InterPro" id="IPR036511">
    <property type="entry name" value="TGT-like_sf"/>
</dbReference>
<feature type="binding site" evidence="5">
    <location>
        <position position="304"/>
    </location>
    <ligand>
        <name>Zn(2+)</name>
        <dbReference type="ChEBI" id="CHEBI:29105"/>
    </ligand>
</feature>
<feature type="domain" description="tRNA-guanine(15) transglycosylase-like" evidence="6">
    <location>
        <begin position="7"/>
        <end position="362"/>
    </location>
</feature>
<gene>
    <name evidence="7" type="ORF">BQ4739_LOCUS6955</name>
</gene>
<evidence type="ECO:0000256" key="4">
    <source>
        <dbReference type="ARBA" id="ARBA00022833"/>
    </source>
</evidence>
<keyword evidence="1 5" id="KW-0963">Cytoplasm</keyword>
<feature type="binding site" evidence="5">
    <location>
        <position position="301"/>
    </location>
    <ligand>
        <name>Zn(2+)</name>
        <dbReference type="ChEBI" id="CHEBI:29105"/>
    </ligand>
</feature>